<feature type="domain" description="UvrD-like helicase C-terminal" evidence="1">
    <location>
        <begin position="368"/>
        <end position="413"/>
    </location>
</feature>
<dbReference type="EMBL" id="NIOJ01000026">
    <property type="protein sequence ID" value="PNT98586.1"/>
    <property type="molecule type" value="Genomic_DNA"/>
</dbReference>
<dbReference type="InterPro" id="IPR027785">
    <property type="entry name" value="UvrD-like_helicase_C"/>
</dbReference>
<reference evidence="2 3" key="1">
    <citation type="submission" date="2017-06" db="EMBL/GenBank/DDBJ databases">
        <title>Investigating the central metabolism of Clostridium thermosuccinogenes.</title>
        <authorList>
            <person name="Koendjbiharie J.G."/>
            <person name="van Kranenburg R."/>
        </authorList>
    </citation>
    <scope>NUCLEOTIDE SEQUENCE [LARGE SCALE GENOMIC DNA]</scope>
    <source>
        <strain evidence="2 3">DSM 5806</strain>
    </source>
</reference>
<dbReference type="InterPro" id="IPR027417">
    <property type="entry name" value="P-loop_NTPase"/>
</dbReference>
<dbReference type="Gene3D" id="3.40.50.300">
    <property type="entry name" value="P-loop containing nucleotide triphosphate hydrolases"/>
    <property type="match status" value="2"/>
</dbReference>
<dbReference type="GO" id="GO:0003678">
    <property type="term" value="F:DNA helicase activity"/>
    <property type="evidence" value="ECO:0007669"/>
    <property type="project" value="InterPro"/>
</dbReference>
<proteinExistence type="predicted"/>
<dbReference type="Pfam" id="PF13245">
    <property type="entry name" value="AAA_19"/>
    <property type="match status" value="1"/>
</dbReference>
<accession>A0A2K2FDA0</accession>
<dbReference type="KEGG" id="cthd:CDO33_01245"/>
<comment type="caution">
    <text evidence="2">The sequence shown here is derived from an EMBL/GenBank/DDBJ whole genome shotgun (WGS) entry which is preliminary data.</text>
</comment>
<dbReference type="SUPFAM" id="SSF52540">
    <property type="entry name" value="P-loop containing nucleoside triphosphate hydrolases"/>
    <property type="match status" value="1"/>
</dbReference>
<dbReference type="GO" id="GO:0005524">
    <property type="term" value="F:ATP binding"/>
    <property type="evidence" value="ECO:0007669"/>
    <property type="project" value="InterPro"/>
</dbReference>
<evidence type="ECO:0000259" key="1">
    <source>
        <dbReference type="Pfam" id="PF13538"/>
    </source>
</evidence>
<protein>
    <recommendedName>
        <fullName evidence="1">UvrD-like helicase C-terminal domain-containing protein</fullName>
    </recommendedName>
</protein>
<dbReference type="InterPro" id="IPR000212">
    <property type="entry name" value="DNA_helicase_UvrD/REP"/>
</dbReference>
<name>A0A2K2FDA0_9CLOT</name>
<gene>
    <name evidence="2" type="ORF">CDQ84_10635</name>
</gene>
<organism evidence="2 3">
    <name type="scientific">Clostridium thermosuccinogenes</name>
    <dbReference type="NCBI Taxonomy" id="84032"/>
    <lineage>
        <taxon>Bacteria</taxon>
        <taxon>Bacillati</taxon>
        <taxon>Bacillota</taxon>
        <taxon>Clostridia</taxon>
        <taxon>Eubacteriales</taxon>
        <taxon>Clostridiaceae</taxon>
        <taxon>Clostridium</taxon>
    </lineage>
</organism>
<dbReference type="AlphaFoldDB" id="A0A2K2FDA0"/>
<evidence type="ECO:0000313" key="2">
    <source>
        <dbReference type="EMBL" id="PNT98586.1"/>
    </source>
</evidence>
<dbReference type="PANTHER" id="PTHR11070">
    <property type="entry name" value="UVRD / RECB / PCRA DNA HELICASE FAMILY MEMBER"/>
    <property type="match status" value="1"/>
</dbReference>
<dbReference type="Pfam" id="PF13538">
    <property type="entry name" value="UvrD_C_2"/>
    <property type="match status" value="1"/>
</dbReference>
<keyword evidence="3" id="KW-1185">Reference proteome</keyword>
<sequence length="433" mass="50550">MYAGSVRLITLYIYNCPILTHVKYSSVFFLHDLLLLQAINYNFFLNNRRVFHCFVEIIIHIIEITSNYGINASPAYYRSENMTIDINEYLERKEEPKKKWFISESELDDEQYNVLYAEKGNLIIEGCAGSGKTNLAMHRLIKIIKEEKETALFVVFTKALKSFIESGVEANIFKKENVQICYAHQIEQKIKNNDIQSFDYVIIDEVQDLDVSTIKKILSLCKKEFIFFGDDKQQIFVEKNKGITLEQIRMVSGVSKEKYKVLNKNYRLPKQIAKLSGAIIDDNGELLSKCVRDDGTKPVLVKCKSFIDEIDFIIRKIKSERLTDVGIIYNRNELVEKARQAFESKGMEVEYKYKTWNYLNFNTDLPKIVTYHSAKGLEFDTVFLPSCSMDYEKHNYRESLYVACTRATKSLYITYIDHLTPYIKVEFCNQISF</sequence>
<evidence type="ECO:0000313" key="3">
    <source>
        <dbReference type="Proteomes" id="UP000236151"/>
    </source>
</evidence>
<dbReference type="Proteomes" id="UP000236151">
    <property type="component" value="Unassembled WGS sequence"/>
</dbReference>
<dbReference type="GO" id="GO:0003677">
    <property type="term" value="F:DNA binding"/>
    <property type="evidence" value="ECO:0007669"/>
    <property type="project" value="InterPro"/>
</dbReference>